<proteinExistence type="predicted"/>
<gene>
    <name evidence="1" type="ORF">ACOLOM_LOCUS11069</name>
</gene>
<organism evidence="1 2">
    <name type="scientific">Acaulospora colombiana</name>
    <dbReference type="NCBI Taxonomy" id="27376"/>
    <lineage>
        <taxon>Eukaryota</taxon>
        <taxon>Fungi</taxon>
        <taxon>Fungi incertae sedis</taxon>
        <taxon>Mucoromycota</taxon>
        <taxon>Glomeromycotina</taxon>
        <taxon>Glomeromycetes</taxon>
        <taxon>Diversisporales</taxon>
        <taxon>Acaulosporaceae</taxon>
        <taxon>Acaulospora</taxon>
    </lineage>
</organism>
<dbReference type="EMBL" id="CAJVPT010038111">
    <property type="protein sequence ID" value="CAG8719400.1"/>
    <property type="molecule type" value="Genomic_DNA"/>
</dbReference>
<evidence type="ECO:0000313" key="2">
    <source>
        <dbReference type="Proteomes" id="UP000789525"/>
    </source>
</evidence>
<feature type="non-terminal residue" evidence="1">
    <location>
        <position position="387"/>
    </location>
</feature>
<name>A0ACA9PPC5_9GLOM</name>
<dbReference type="Proteomes" id="UP000789525">
    <property type="component" value="Unassembled WGS sequence"/>
</dbReference>
<keyword evidence="2" id="KW-1185">Reference proteome</keyword>
<reference evidence="1" key="1">
    <citation type="submission" date="2021-06" db="EMBL/GenBank/DDBJ databases">
        <authorList>
            <person name="Kallberg Y."/>
            <person name="Tangrot J."/>
            <person name="Rosling A."/>
        </authorList>
    </citation>
    <scope>NUCLEOTIDE SEQUENCE</scope>
    <source>
        <strain evidence="1">CL356</strain>
    </source>
</reference>
<protein>
    <submittedName>
        <fullName evidence="1">14290_t:CDS:1</fullName>
    </submittedName>
</protein>
<comment type="caution">
    <text evidence="1">The sequence shown here is derived from an EMBL/GenBank/DDBJ whole genome shotgun (WGS) entry which is preliminary data.</text>
</comment>
<accession>A0ACA9PPC5</accession>
<feature type="non-terminal residue" evidence="1">
    <location>
        <position position="1"/>
    </location>
</feature>
<sequence>GHELLPLSTKEVIPVRDPTFILSTPHYFSHVLLAGENPKFGLVIPLARDVPLNPEFSLHRDTSSVTAPQQKPATAGGGAGTTDVPAQPAKKHKINRFIWLARVECARWGTEWFIEAEGTKEGREFIEHALQDSRNGIERTWEVLLLSGGLFFYGLNHASSFLHCIIHKSSMLDSSIRIALLSDGYPIPPRTQLAYRVVNLRPSIHSTFLDPSGLTLLVYPFKKILVKIMDPLQAALSSSFTAQNVPKASPSTTSPTSGSQANPVKDGGAAATSRGHTSARSIEGVVLFFSVVPCHSVLEEERRAAMDDSWKHAYDERLKEWKADNAARREQSEKTRGEWEKRRSQDLEASYSMPPSAAHSSMASSFVDARDLVAGEGEGGHGTRALD</sequence>
<evidence type="ECO:0000313" key="1">
    <source>
        <dbReference type="EMBL" id="CAG8719400.1"/>
    </source>
</evidence>